<dbReference type="Proteomes" id="UP000183567">
    <property type="component" value="Unassembled WGS sequence"/>
</dbReference>
<dbReference type="GO" id="GO:0005506">
    <property type="term" value="F:iron ion binding"/>
    <property type="evidence" value="ECO:0007669"/>
    <property type="project" value="InterPro"/>
</dbReference>
<dbReference type="GO" id="GO:0004497">
    <property type="term" value="F:monooxygenase activity"/>
    <property type="evidence" value="ECO:0007669"/>
    <property type="project" value="UniProtKB-KW"/>
</dbReference>
<dbReference type="STRING" id="180088.A0A1J8QUC5"/>
<dbReference type="Pfam" id="PF00067">
    <property type="entry name" value="p450"/>
    <property type="match status" value="1"/>
</dbReference>
<reference evidence="13 14" key="1">
    <citation type="submission" date="2016-03" db="EMBL/GenBank/DDBJ databases">
        <title>Comparative genomics of the ectomycorrhizal sister species Rhizopogon vinicolor and Rhizopogon vesiculosus (Basidiomycota: Boletales) reveals a divergence of the mating type B locus.</title>
        <authorList>
            <person name="Mujic A.B."/>
            <person name="Kuo A."/>
            <person name="Tritt A."/>
            <person name="Lipzen A."/>
            <person name="Chen C."/>
            <person name="Johnson J."/>
            <person name="Sharma A."/>
            <person name="Barry K."/>
            <person name="Grigoriev I.V."/>
            <person name="Spatafora J.W."/>
        </authorList>
    </citation>
    <scope>NUCLEOTIDE SEQUENCE [LARGE SCALE GENOMIC DNA]</scope>
    <source>
        <strain evidence="13 14">AM-OR11-056</strain>
    </source>
</reference>
<dbReference type="Gene3D" id="1.10.630.10">
    <property type="entry name" value="Cytochrome P450"/>
    <property type="match status" value="2"/>
</dbReference>
<evidence type="ECO:0000256" key="7">
    <source>
        <dbReference type="ARBA" id="ARBA00022723"/>
    </source>
</evidence>
<evidence type="ECO:0000256" key="1">
    <source>
        <dbReference type="ARBA" id="ARBA00001971"/>
    </source>
</evidence>
<evidence type="ECO:0000256" key="8">
    <source>
        <dbReference type="ARBA" id="ARBA00022989"/>
    </source>
</evidence>
<dbReference type="SUPFAM" id="SSF48264">
    <property type="entry name" value="Cytochrome P450"/>
    <property type="match status" value="1"/>
</dbReference>
<accession>A0A1J8QUC5</accession>
<proteinExistence type="inferred from homology"/>
<keyword evidence="7" id="KW-0479">Metal-binding</keyword>
<evidence type="ECO:0000256" key="9">
    <source>
        <dbReference type="ARBA" id="ARBA00023002"/>
    </source>
</evidence>
<comment type="pathway">
    <text evidence="3">Secondary metabolite biosynthesis; terpenoid biosynthesis.</text>
</comment>
<evidence type="ECO:0000256" key="4">
    <source>
        <dbReference type="ARBA" id="ARBA00010617"/>
    </source>
</evidence>
<dbReference type="InterPro" id="IPR050121">
    <property type="entry name" value="Cytochrome_P450_monoxygenase"/>
</dbReference>
<comment type="cofactor">
    <cofactor evidence="1">
        <name>heme</name>
        <dbReference type="ChEBI" id="CHEBI:30413"/>
    </cofactor>
</comment>
<gene>
    <name evidence="13" type="ORF">AZE42_11571</name>
</gene>
<sequence length="177" mass="19730">MFGEGLISTLGEQHRKQRKKLNPVFSTSNMRELLPIIQTVSHQLKSVLVANFSDPTSVEFDVLPWFSRSAVDCICEGIPGYYLNAVDNEYIEALDAVVRKTLRPYLSLPVLSRRTTEATSLPLQFPVRSASGEEIGAVSVAENHTFVISILATNYNKAVCGKDASDWKPERWLKASQ</sequence>
<evidence type="ECO:0000256" key="6">
    <source>
        <dbReference type="ARBA" id="ARBA00022692"/>
    </source>
</evidence>
<organism evidence="13 14">
    <name type="scientific">Rhizopogon vesiculosus</name>
    <dbReference type="NCBI Taxonomy" id="180088"/>
    <lineage>
        <taxon>Eukaryota</taxon>
        <taxon>Fungi</taxon>
        <taxon>Dikarya</taxon>
        <taxon>Basidiomycota</taxon>
        <taxon>Agaricomycotina</taxon>
        <taxon>Agaricomycetes</taxon>
        <taxon>Agaricomycetidae</taxon>
        <taxon>Boletales</taxon>
        <taxon>Suillineae</taxon>
        <taxon>Rhizopogonaceae</taxon>
        <taxon>Rhizopogon</taxon>
    </lineage>
</organism>
<dbReference type="AlphaFoldDB" id="A0A1J8QUC5"/>
<dbReference type="PANTHER" id="PTHR24305:SF166">
    <property type="entry name" value="CYTOCHROME P450 12A4, MITOCHONDRIAL-RELATED"/>
    <property type="match status" value="1"/>
</dbReference>
<keyword evidence="14" id="KW-1185">Reference proteome</keyword>
<protein>
    <recommendedName>
        <fullName evidence="15">Cytochrome P450</fullName>
    </recommendedName>
</protein>
<evidence type="ECO:0000313" key="13">
    <source>
        <dbReference type="EMBL" id="OJA15268.1"/>
    </source>
</evidence>
<comment type="subcellular location">
    <subcellularLocation>
        <location evidence="2">Membrane</location>
    </subcellularLocation>
</comment>
<keyword evidence="5" id="KW-0349">Heme</keyword>
<evidence type="ECO:0000256" key="2">
    <source>
        <dbReference type="ARBA" id="ARBA00004370"/>
    </source>
</evidence>
<keyword evidence="9" id="KW-0560">Oxidoreductase</keyword>
<keyword evidence="6" id="KW-0812">Transmembrane</keyword>
<evidence type="ECO:0000256" key="10">
    <source>
        <dbReference type="ARBA" id="ARBA00023004"/>
    </source>
</evidence>
<dbReference type="GO" id="GO:0016020">
    <property type="term" value="C:membrane"/>
    <property type="evidence" value="ECO:0007669"/>
    <property type="project" value="UniProtKB-SubCell"/>
</dbReference>
<dbReference type="OrthoDB" id="1470350at2759"/>
<dbReference type="EMBL" id="LVVM01003202">
    <property type="protein sequence ID" value="OJA15268.1"/>
    <property type="molecule type" value="Genomic_DNA"/>
</dbReference>
<dbReference type="InterPro" id="IPR001128">
    <property type="entry name" value="Cyt_P450"/>
</dbReference>
<evidence type="ECO:0000256" key="12">
    <source>
        <dbReference type="ARBA" id="ARBA00023136"/>
    </source>
</evidence>
<dbReference type="InterPro" id="IPR036396">
    <property type="entry name" value="Cyt_P450_sf"/>
</dbReference>
<evidence type="ECO:0000313" key="14">
    <source>
        <dbReference type="Proteomes" id="UP000183567"/>
    </source>
</evidence>
<dbReference type="GO" id="GO:0016705">
    <property type="term" value="F:oxidoreductase activity, acting on paired donors, with incorporation or reduction of molecular oxygen"/>
    <property type="evidence" value="ECO:0007669"/>
    <property type="project" value="InterPro"/>
</dbReference>
<keyword evidence="12" id="KW-0472">Membrane</keyword>
<evidence type="ECO:0000256" key="3">
    <source>
        <dbReference type="ARBA" id="ARBA00004721"/>
    </source>
</evidence>
<dbReference type="PANTHER" id="PTHR24305">
    <property type="entry name" value="CYTOCHROME P450"/>
    <property type="match status" value="1"/>
</dbReference>
<keyword evidence="8" id="KW-1133">Transmembrane helix</keyword>
<evidence type="ECO:0000256" key="5">
    <source>
        <dbReference type="ARBA" id="ARBA00022617"/>
    </source>
</evidence>
<comment type="caution">
    <text evidence="13">The sequence shown here is derived from an EMBL/GenBank/DDBJ whole genome shotgun (WGS) entry which is preliminary data.</text>
</comment>
<feature type="non-terminal residue" evidence="13">
    <location>
        <position position="177"/>
    </location>
</feature>
<evidence type="ECO:0000256" key="11">
    <source>
        <dbReference type="ARBA" id="ARBA00023033"/>
    </source>
</evidence>
<name>A0A1J8QUC5_9AGAM</name>
<keyword evidence="11" id="KW-0503">Monooxygenase</keyword>
<comment type="similarity">
    <text evidence="4">Belongs to the cytochrome P450 family.</text>
</comment>
<keyword evidence="10" id="KW-0408">Iron</keyword>
<dbReference type="GO" id="GO:0020037">
    <property type="term" value="F:heme binding"/>
    <property type="evidence" value="ECO:0007669"/>
    <property type="project" value="InterPro"/>
</dbReference>
<evidence type="ECO:0008006" key="15">
    <source>
        <dbReference type="Google" id="ProtNLM"/>
    </source>
</evidence>